<comment type="similarity">
    <text evidence="2">Belongs to the cytochrome P450 family.</text>
</comment>
<dbReference type="GO" id="GO:0008168">
    <property type="term" value="F:methyltransferase activity"/>
    <property type="evidence" value="ECO:0007669"/>
    <property type="project" value="InterPro"/>
</dbReference>
<evidence type="ECO:0000256" key="1">
    <source>
        <dbReference type="ARBA" id="ARBA00001971"/>
    </source>
</evidence>
<dbReference type="SUPFAM" id="SSF48264">
    <property type="entry name" value="Cytochrome P450"/>
    <property type="match status" value="1"/>
</dbReference>
<dbReference type="InterPro" id="IPR001128">
    <property type="entry name" value="Cyt_P450"/>
</dbReference>
<dbReference type="InterPro" id="IPR017972">
    <property type="entry name" value="Cyt_P450_CS"/>
</dbReference>
<dbReference type="GO" id="GO:0020037">
    <property type="term" value="F:heme binding"/>
    <property type="evidence" value="ECO:0007669"/>
    <property type="project" value="InterPro"/>
</dbReference>
<evidence type="ECO:0000256" key="3">
    <source>
        <dbReference type="ARBA" id="ARBA00022617"/>
    </source>
</evidence>
<dbReference type="EMBL" id="CP064749">
    <property type="protein sequence ID" value="QPC64251.1"/>
    <property type="molecule type" value="Genomic_DNA"/>
</dbReference>
<reference evidence="9" key="2">
    <citation type="submission" date="2020-11" db="EMBL/GenBank/DDBJ databases">
        <title>The chromosome-scale genome resource for two endophytic Fusarium species: F. culmorum and F. pseudograminearum.</title>
        <authorList>
            <person name="Yuan Z."/>
        </authorList>
    </citation>
    <scope>NUCLEOTIDE SEQUENCE</scope>
    <source>
        <strain evidence="9">Class2-1B</strain>
    </source>
</reference>
<dbReference type="PROSITE" id="PS00086">
    <property type="entry name" value="CYTOCHROME_P450"/>
    <property type="match status" value="1"/>
</dbReference>
<proteinExistence type="inferred from homology"/>
<dbReference type="EMBL" id="PVEM01000003">
    <property type="protein sequence ID" value="PTD10446.1"/>
    <property type="molecule type" value="Genomic_DNA"/>
</dbReference>
<feature type="binding site" description="axial binding residue" evidence="7">
    <location>
        <position position="460"/>
    </location>
    <ligand>
        <name>heme</name>
        <dbReference type="ChEBI" id="CHEBI:30413"/>
    </ligand>
    <ligandPart>
        <name>Fe</name>
        <dbReference type="ChEBI" id="CHEBI:18248"/>
    </ligandPart>
</feature>
<keyword evidence="8" id="KW-0503">Monooxygenase</keyword>
<dbReference type="Gene3D" id="1.10.630.10">
    <property type="entry name" value="Cytochrome P450"/>
    <property type="match status" value="1"/>
</dbReference>
<dbReference type="CDD" id="cd01846">
    <property type="entry name" value="fatty_acyltransferase_like"/>
    <property type="match status" value="1"/>
</dbReference>
<sequence length="1382" mass="155619">MWSKPLHDHLAQVAHSLPPEVTEALSNLTWTQGFAALIALFIIVPRVFELLRNILSPVSRIPGPLINKLSPWPLEIATFKGKSHRFARALHHKYGPIVVLAPNMISVGDANEIKRIIQNEDWVKCEAIYGNFRQDPHRPTLLAFTEKKAYSRRKRMLSSMFGIRYIRSLEPLMKSCVDAGVAHLDKLCENSNNSTVINLQHFIHGLAIDTIGATTFGGSFNVVENGSHPLPSRLKAGMKISAVMQLISWIKYIPFLPKRDPYIEEFTFNIVDRRRKESGDVKRQDLLQHLVDVSDDSPGSEFRTSDVQDESVILLAAGSETTANAELFTIMQLLKHPNIMKKLVEEVDKWYPPSEPDRDTECAYSQAGMTYLQACIDETMRLIPGQATGSPRDASKQETVLGYRIPKGTTVFPNTQEAHLNPDNWENPDKFIPERWLDIYTQNQTSSVPYWPFSAGSRVCVGKHFAFQEMHISLTTLLRKFSFEYVPGQDETTVFRIAQQLQANSISYLVSMSNKAIQNDVPMQGQGAYSSHAALQHEAMLRALPLFQQAAKAVADHDGDHTAVVEYGSAHGNNSLEPIEAILKATPSRQVELLFSDRPENDFSTLSTTITSWANTLDKTEFPHPMFLSMIPRNFYQKVVPPKSAHLGFSLAALHHLDHVPPPTGVQSEDDQLLQKQAHLDLSAFLELRAQEIISGGSLVLSFVGQASAGYENYSGPVDACRNAMIEMVQQGIIPVSVAAAFRVPTYNRTLDDVRKILGEMSNLWNVHDLFEDDITHPAIHDLKKKQVEGEDASQEYANVVIDWMMAVCSGYFLKALKVGNGGRYSDDEEERLLGDWVARTKALFIRDHKDEEVVCSFVYLHLALPGYGFSGKPKETGWGHERTARTWAELMRRLGYMDREWVAQGGDWGAFVVASLGHQAPKGLKGVHLNSIYFENKDEVQVPIKDTKAEEKAMRLDNFRDTGFKGYSLEQSTKPQTVGYGLADSPVGQAAWIYEKYRDWTHHDGDVETLFSKDEMLDTIMLYWLTNSGTSSARYYWECASATTAWEIHLPVGVSWFGGDNSFAPKEWCERYYKNIVHWNELPRGGHFAAWEQPDVFVTELRDGDSWTDTRFDISGQQPSSSNPIGNTGKTSSNGKMWPMYLTTQYNASSILLYNMAVGGAVVDKDIVTTGPNDVDTQVHDKLPVYLDQHPKLFPPKETLWTMFIGINDIYRTITQDDQEEAIVAIIARIRQLTLDLYSDGARQFLFVSTPPQSLFPNNRPKDIAPKLEAASQSWNKKLKKLVHDLDRELKHSTFFFFDIVPLITAVTEDPSQFPETAIYKSNAFCADYKSGTLVPDFKSETCDYNALEYMYIDGAHPTQPFHQILAKKISEKLIAGDSIS</sequence>
<dbReference type="GO" id="GO:0016788">
    <property type="term" value="F:hydrolase activity, acting on ester bonds"/>
    <property type="evidence" value="ECO:0007669"/>
    <property type="project" value="InterPro"/>
</dbReference>
<dbReference type="InterPro" id="IPR029063">
    <property type="entry name" value="SAM-dependent_MTases_sf"/>
</dbReference>
<evidence type="ECO:0000256" key="2">
    <source>
        <dbReference type="ARBA" id="ARBA00010617"/>
    </source>
</evidence>
<dbReference type="InterPro" id="IPR036396">
    <property type="entry name" value="Cyt_P450_sf"/>
</dbReference>
<gene>
    <name evidence="8" type="ORF">FCULG_00007460</name>
    <name evidence="9" type="ORF">HYE67_006482</name>
</gene>
<dbReference type="Pfam" id="PF00067">
    <property type="entry name" value="p450"/>
    <property type="match status" value="1"/>
</dbReference>
<accession>A0A2T4H3S0</accession>
<dbReference type="OrthoDB" id="655030at2759"/>
<evidence type="ECO:0000256" key="7">
    <source>
        <dbReference type="PIRSR" id="PIRSR602401-1"/>
    </source>
</evidence>
<dbReference type="Gene3D" id="3.40.50.150">
    <property type="entry name" value="Vaccinia Virus protein VP39"/>
    <property type="match status" value="1"/>
</dbReference>
<dbReference type="Gene3D" id="1.10.1200.270">
    <property type="entry name" value="Methyltransferase, alpha-helical capping domain"/>
    <property type="match status" value="1"/>
</dbReference>
<dbReference type="InterPro" id="IPR042086">
    <property type="entry name" value="MeTrfase_capping"/>
</dbReference>
<dbReference type="InterPro" id="IPR029058">
    <property type="entry name" value="AB_hydrolase_fold"/>
</dbReference>
<dbReference type="SUPFAM" id="SSF53335">
    <property type="entry name" value="S-adenosyl-L-methionine-dependent methyltransferases"/>
    <property type="match status" value="1"/>
</dbReference>
<protein>
    <submittedName>
        <fullName evidence="8">Cytochrome P450 monooxygenase FUS8</fullName>
    </submittedName>
</protein>
<dbReference type="SUPFAM" id="SSF53474">
    <property type="entry name" value="alpha/beta-Hydrolases"/>
    <property type="match status" value="1"/>
</dbReference>
<dbReference type="Proteomes" id="UP000663297">
    <property type="component" value="Chromosome 3"/>
</dbReference>
<dbReference type="InterPro" id="IPR050121">
    <property type="entry name" value="Cytochrome_P450_monoxygenase"/>
</dbReference>
<keyword evidence="8" id="KW-0560">Oxidoreductase</keyword>
<dbReference type="InterPro" id="IPR001087">
    <property type="entry name" value="GDSL"/>
</dbReference>
<dbReference type="GO" id="GO:0005506">
    <property type="term" value="F:iron ion binding"/>
    <property type="evidence" value="ECO:0007669"/>
    <property type="project" value="InterPro"/>
</dbReference>
<evidence type="ECO:0000313" key="8">
    <source>
        <dbReference type="EMBL" id="PTD10446.1"/>
    </source>
</evidence>
<comment type="cofactor">
    <cofactor evidence="1 7">
        <name>heme</name>
        <dbReference type="ChEBI" id="CHEBI:30413"/>
    </cofactor>
</comment>
<dbReference type="GO" id="GO:0004497">
    <property type="term" value="F:monooxygenase activity"/>
    <property type="evidence" value="ECO:0007669"/>
    <property type="project" value="UniProtKB-KW"/>
</dbReference>
<name>A0A2T4H3S0_FUSCU</name>
<dbReference type="PANTHER" id="PTHR24305:SF166">
    <property type="entry name" value="CYTOCHROME P450 12A4, MITOCHONDRIAL-RELATED"/>
    <property type="match status" value="1"/>
</dbReference>
<dbReference type="Gene3D" id="3.40.50.1110">
    <property type="entry name" value="SGNH hydrolase"/>
    <property type="match status" value="1"/>
</dbReference>
<dbReference type="PANTHER" id="PTHR24305">
    <property type="entry name" value="CYTOCHROME P450"/>
    <property type="match status" value="1"/>
</dbReference>
<dbReference type="Pfam" id="PF03492">
    <property type="entry name" value="Methyltransf_7"/>
    <property type="match status" value="1"/>
</dbReference>
<dbReference type="PRINTS" id="PR00385">
    <property type="entry name" value="P450"/>
</dbReference>
<evidence type="ECO:0000256" key="5">
    <source>
        <dbReference type="ARBA" id="ARBA00022842"/>
    </source>
</evidence>
<dbReference type="PRINTS" id="PR00463">
    <property type="entry name" value="EP450I"/>
</dbReference>
<keyword evidence="3 7" id="KW-0349">Heme</keyword>
<evidence type="ECO:0000313" key="9">
    <source>
        <dbReference type="EMBL" id="QPC64251.1"/>
    </source>
</evidence>
<dbReference type="SUPFAM" id="SSF52266">
    <property type="entry name" value="SGNH hydrolase"/>
    <property type="match status" value="1"/>
</dbReference>
<evidence type="ECO:0000256" key="4">
    <source>
        <dbReference type="ARBA" id="ARBA00022723"/>
    </source>
</evidence>
<evidence type="ECO:0000313" key="10">
    <source>
        <dbReference type="Proteomes" id="UP000241587"/>
    </source>
</evidence>
<dbReference type="InterPro" id="IPR005299">
    <property type="entry name" value="MeTrfase_7"/>
</dbReference>
<dbReference type="InterPro" id="IPR002401">
    <property type="entry name" value="Cyt_P450_E_grp-I"/>
</dbReference>
<evidence type="ECO:0000256" key="6">
    <source>
        <dbReference type="ARBA" id="ARBA00023004"/>
    </source>
</evidence>
<keyword evidence="10" id="KW-1185">Reference proteome</keyword>
<reference evidence="8 10" key="1">
    <citation type="submission" date="2018-02" db="EMBL/GenBank/DDBJ databases">
        <title>Fusarium culmorum secondary metabolites in fungal-bacterial-plant interactions.</title>
        <authorList>
            <person name="Schmidt R."/>
        </authorList>
    </citation>
    <scope>NUCLEOTIDE SEQUENCE [LARGE SCALE GENOMIC DNA]</scope>
    <source>
        <strain evidence="8 10">PV</strain>
    </source>
</reference>
<keyword evidence="6 7" id="KW-0408">Iron</keyword>
<dbReference type="GO" id="GO:0016705">
    <property type="term" value="F:oxidoreductase activity, acting on paired donors, with incorporation or reduction of molecular oxygen"/>
    <property type="evidence" value="ECO:0007669"/>
    <property type="project" value="InterPro"/>
</dbReference>
<dbReference type="InterPro" id="IPR036514">
    <property type="entry name" value="SGNH_hydro_sf"/>
</dbReference>
<dbReference type="Gene3D" id="3.40.50.1820">
    <property type="entry name" value="alpha/beta hydrolase"/>
    <property type="match status" value="1"/>
</dbReference>
<keyword evidence="5" id="KW-0460">Magnesium</keyword>
<keyword evidence="4 7" id="KW-0479">Metal-binding</keyword>
<organism evidence="8 10">
    <name type="scientific">Fusarium culmorum</name>
    <dbReference type="NCBI Taxonomy" id="5516"/>
    <lineage>
        <taxon>Eukaryota</taxon>
        <taxon>Fungi</taxon>
        <taxon>Dikarya</taxon>
        <taxon>Ascomycota</taxon>
        <taxon>Pezizomycotina</taxon>
        <taxon>Sordariomycetes</taxon>
        <taxon>Hypocreomycetidae</taxon>
        <taxon>Hypocreales</taxon>
        <taxon>Nectriaceae</taxon>
        <taxon>Fusarium</taxon>
    </lineage>
</organism>
<dbReference type="Proteomes" id="UP000241587">
    <property type="component" value="Unassembled WGS sequence"/>
</dbReference>
<dbReference type="Pfam" id="PF00657">
    <property type="entry name" value="Lipase_GDSL"/>
    <property type="match status" value="1"/>
</dbReference>